<dbReference type="Gene3D" id="3.20.20.370">
    <property type="entry name" value="Glycoside hydrolase/deacetylase"/>
    <property type="match status" value="1"/>
</dbReference>
<dbReference type="InterPro" id="IPR011330">
    <property type="entry name" value="Glyco_hydro/deAcase_b/a-brl"/>
</dbReference>
<dbReference type="AlphaFoldDB" id="A0A6S6U7W7"/>
<organism evidence="4">
    <name type="scientific">uncultured Aureispira sp</name>
    <dbReference type="NCBI Taxonomy" id="1331704"/>
    <lineage>
        <taxon>Bacteria</taxon>
        <taxon>Pseudomonadati</taxon>
        <taxon>Bacteroidota</taxon>
        <taxon>Saprospiria</taxon>
        <taxon>Saprospirales</taxon>
        <taxon>Saprospiraceae</taxon>
        <taxon>Aureispira</taxon>
        <taxon>environmental samples</taxon>
    </lineage>
</organism>
<dbReference type="CDD" id="cd10918">
    <property type="entry name" value="CE4_NodB_like_5s_6s"/>
    <property type="match status" value="1"/>
</dbReference>
<dbReference type="InterPro" id="IPR051398">
    <property type="entry name" value="Polysacch_Deacetylase"/>
</dbReference>
<feature type="domain" description="NodB homology" evidence="3">
    <location>
        <begin position="90"/>
        <end position="340"/>
    </location>
</feature>
<dbReference type="Pfam" id="PF01522">
    <property type="entry name" value="Polysacc_deac_1"/>
    <property type="match status" value="2"/>
</dbReference>
<sequence length="340" mass="39278">MLKKALIKSLHFFSSNIPLTWLKSISGQDFLAIFYHSISDSELPHLKHLYRVRGTALFEKDLDYLLKHFRPVGLAELIDAVYHNKKLPSNAFFLSFDDGLAECYHIIAPILKKKGIPATFFLNSDFVDNKALMFRYKASYLIEELTQKQVSTAQLAPFFHQYQLPFLDLKSGLLSVRWHQEALLDAIAVAFEVDFKAFLKDQKPYLNQEQILQMIGDGFTFGSHSQNHPTYNSLDLSSQIEQTLLSQAYLKQHFQLPYQTFAFPFTDSGVSKAFFDEILGEEKFPLTFGGAGLKHEVIKGQLQRFGMETQQLNTPKQLIHTEYCYYIIKSIFRKNTIYRN</sequence>
<reference evidence="4" key="1">
    <citation type="submission" date="2020-01" db="EMBL/GenBank/DDBJ databases">
        <authorList>
            <person name="Meier V. D."/>
            <person name="Meier V D."/>
        </authorList>
    </citation>
    <scope>NUCLEOTIDE SEQUENCE</scope>
    <source>
        <strain evidence="4">HLG_WM_MAG_10</strain>
    </source>
</reference>
<dbReference type="GO" id="GO:0016810">
    <property type="term" value="F:hydrolase activity, acting on carbon-nitrogen (but not peptide) bonds"/>
    <property type="evidence" value="ECO:0007669"/>
    <property type="project" value="InterPro"/>
</dbReference>
<dbReference type="PROSITE" id="PS51677">
    <property type="entry name" value="NODB"/>
    <property type="match status" value="1"/>
</dbReference>
<protein>
    <recommendedName>
        <fullName evidence="3">NodB homology domain-containing protein</fullName>
    </recommendedName>
</protein>
<proteinExistence type="predicted"/>
<keyword evidence="2" id="KW-0732">Signal</keyword>
<evidence type="ECO:0000256" key="1">
    <source>
        <dbReference type="ARBA" id="ARBA00004613"/>
    </source>
</evidence>
<dbReference type="GO" id="GO:0005576">
    <property type="term" value="C:extracellular region"/>
    <property type="evidence" value="ECO:0007669"/>
    <property type="project" value="UniProtKB-SubCell"/>
</dbReference>
<dbReference type="InterPro" id="IPR002509">
    <property type="entry name" value="NODB_dom"/>
</dbReference>
<dbReference type="PANTHER" id="PTHR34216:SF3">
    <property type="entry name" value="POLY-BETA-1,6-N-ACETYL-D-GLUCOSAMINE N-DEACETYLASE"/>
    <property type="match status" value="1"/>
</dbReference>
<dbReference type="EMBL" id="CACVAQ010000472">
    <property type="protein sequence ID" value="CAA6829226.1"/>
    <property type="molecule type" value="Genomic_DNA"/>
</dbReference>
<comment type="subcellular location">
    <subcellularLocation>
        <location evidence="1">Secreted</location>
    </subcellularLocation>
</comment>
<accession>A0A6S6U7W7</accession>
<gene>
    <name evidence="4" type="ORF">HELGO_WM24010</name>
</gene>
<dbReference type="SUPFAM" id="SSF88713">
    <property type="entry name" value="Glycoside hydrolase/deacetylase"/>
    <property type="match status" value="1"/>
</dbReference>
<evidence type="ECO:0000256" key="2">
    <source>
        <dbReference type="ARBA" id="ARBA00022729"/>
    </source>
</evidence>
<evidence type="ECO:0000259" key="3">
    <source>
        <dbReference type="PROSITE" id="PS51677"/>
    </source>
</evidence>
<name>A0A6S6U7W7_9BACT</name>
<evidence type="ECO:0000313" key="4">
    <source>
        <dbReference type="EMBL" id="CAA6829226.1"/>
    </source>
</evidence>
<dbReference type="PANTHER" id="PTHR34216">
    <property type="match status" value="1"/>
</dbReference>
<dbReference type="GO" id="GO:0005975">
    <property type="term" value="P:carbohydrate metabolic process"/>
    <property type="evidence" value="ECO:0007669"/>
    <property type="project" value="InterPro"/>
</dbReference>